<comment type="caution">
    <text evidence="5">The sequence shown here is derived from an EMBL/GenBank/DDBJ whole genome shotgun (WGS) entry which is preliminary data.</text>
</comment>
<keyword evidence="4" id="KW-0694">RNA-binding</keyword>
<keyword evidence="3" id="KW-0949">S-adenosyl-L-methionine</keyword>
<evidence type="ECO:0000256" key="1">
    <source>
        <dbReference type="ARBA" id="ARBA00022603"/>
    </source>
</evidence>
<dbReference type="Gene3D" id="3.40.50.150">
    <property type="entry name" value="Vaccinia Virus protein VP39"/>
    <property type="match status" value="1"/>
</dbReference>
<dbReference type="EMBL" id="JAPQFJ010000018">
    <property type="protein sequence ID" value="MCY6959946.1"/>
    <property type="molecule type" value="Genomic_DNA"/>
</dbReference>
<dbReference type="SUPFAM" id="SSF53335">
    <property type="entry name" value="S-adenosyl-L-methionine-dependent methyltransferases"/>
    <property type="match status" value="1"/>
</dbReference>
<dbReference type="InterPro" id="IPR001737">
    <property type="entry name" value="KsgA/Erm"/>
</dbReference>
<keyword evidence="1 5" id="KW-0489">Methyltransferase</keyword>
<dbReference type="RefSeq" id="WP_268062383.1">
    <property type="nucleotide sequence ID" value="NZ_JAPQFJ010000018.1"/>
</dbReference>
<keyword evidence="2" id="KW-0808">Transferase</keyword>
<protein>
    <submittedName>
        <fullName evidence="5">SAM-dependent methyltransferase</fullName>
    </submittedName>
</protein>
<dbReference type="InterPro" id="IPR029063">
    <property type="entry name" value="SAM-dependent_MTases_sf"/>
</dbReference>
<gene>
    <name evidence="5" type="ORF">OW729_15090</name>
</gene>
<dbReference type="GO" id="GO:0032259">
    <property type="term" value="P:methylation"/>
    <property type="evidence" value="ECO:0007669"/>
    <property type="project" value="UniProtKB-KW"/>
</dbReference>
<evidence type="ECO:0000256" key="4">
    <source>
        <dbReference type="ARBA" id="ARBA00022884"/>
    </source>
</evidence>
<dbReference type="Pfam" id="PF00398">
    <property type="entry name" value="RrnaAD"/>
    <property type="match status" value="1"/>
</dbReference>
<accession>A0ABT4DFG7</accession>
<evidence type="ECO:0000313" key="6">
    <source>
        <dbReference type="Proteomes" id="UP001144612"/>
    </source>
</evidence>
<dbReference type="Proteomes" id="UP001144612">
    <property type="component" value="Unassembled WGS sequence"/>
</dbReference>
<evidence type="ECO:0000256" key="3">
    <source>
        <dbReference type="ARBA" id="ARBA00022691"/>
    </source>
</evidence>
<reference evidence="5" key="1">
    <citation type="submission" date="2022-12" db="EMBL/GenBank/DDBJ databases">
        <title>Clostridium sp. nov., isolated from industrial wastewater.</title>
        <authorList>
            <person name="Jiayan W."/>
        </authorList>
    </citation>
    <scope>NUCLEOTIDE SEQUENCE</scope>
    <source>
        <strain evidence="5">ZC22-4</strain>
    </source>
</reference>
<dbReference type="GO" id="GO:0008168">
    <property type="term" value="F:methyltransferase activity"/>
    <property type="evidence" value="ECO:0007669"/>
    <property type="project" value="UniProtKB-KW"/>
</dbReference>
<sequence length="191" mass="22228">MGNFIEKICFIKEYILNWKVIGAISPSSKKLAYKMVENIDFQTAKNIVEYGPGTGVFTEELVNRKRKGTKLFVIEYNLKFYNILKEKYGHIEDVYIINDSAEKIDIHLNKYEVYKIDYIVSGLPFASLEKATSINILKKSNELLKENGKFITFQYTLLKKDFINKFFFNIETSRVMKNLPPAYVLSCDKLS</sequence>
<name>A0ABT4DFG7_9CLOT</name>
<evidence type="ECO:0000256" key="2">
    <source>
        <dbReference type="ARBA" id="ARBA00022679"/>
    </source>
</evidence>
<organism evidence="5 6">
    <name type="scientific">Clostridium brassicae</name>
    <dbReference type="NCBI Taxonomy" id="2999072"/>
    <lineage>
        <taxon>Bacteria</taxon>
        <taxon>Bacillati</taxon>
        <taxon>Bacillota</taxon>
        <taxon>Clostridia</taxon>
        <taxon>Eubacteriales</taxon>
        <taxon>Clostridiaceae</taxon>
        <taxon>Clostridium</taxon>
    </lineage>
</organism>
<proteinExistence type="predicted"/>
<keyword evidence="6" id="KW-1185">Reference proteome</keyword>
<evidence type="ECO:0000313" key="5">
    <source>
        <dbReference type="EMBL" id="MCY6959946.1"/>
    </source>
</evidence>